<dbReference type="Proteomes" id="UP000253845">
    <property type="component" value="Unassembled WGS sequence"/>
</dbReference>
<accession>A0A370C5Y3</accession>
<organism evidence="2 3">
    <name type="scientific">Aspergillus niger ATCC 13496</name>
    <dbReference type="NCBI Taxonomy" id="1353008"/>
    <lineage>
        <taxon>Eukaryota</taxon>
        <taxon>Fungi</taxon>
        <taxon>Dikarya</taxon>
        <taxon>Ascomycota</taxon>
        <taxon>Pezizomycotina</taxon>
        <taxon>Eurotiomycetes</taxon>
        <taxon>Eurotiomycetidae</taxon>
        <taxon>Eurotiales</taxon>
        <taxon>Aspergillaceae</taxon>
        <taxon>Aspergillus</taxon>
        <taxon>Aspergillus subgen. Circumdati</taxon>
    </lineage>
</organism>
<reference evidence="2 3" key="1">
    <citation type="submission" date="2018-07" db="EMBL/GenBank/DDBJ databases">
        <title>Section-level genome sequencing of Aspergillus section Nigri to investigate inter- and intra-species variation.</title>
        <authorList>
            <consortium name="DOE Joint Genome Institute"/>
            <person name="Vesth T.C."/>
            <person name="Nybo J.L."/>
            <person name="Theobald S."/>
            <person name="Frisvad J.C."/>
            <person name="Larsen T.O."/>
            <person name="Nielsen K.F."/>
            <person name="Hoof J.B."/>
            <person name="Brandl J."/>
            <person name="Salamov A."/>
            <person name="Riley R."/>
            <person name="Gladden J.M."/>
            <person name="Phatale P."/>
            <person name="Nielsen M.T."/>
            <person name="Lyhne E.K."/>
            <person name="Kogle M.E."/>
            <person name="Strasser K."/>
            <person name="McDonnell E."/>
            <person name="Barry K."/>
            <person name="Clum A."/>
            <person name="Chen C."/>
            <person name="Nolan M."/>
            <person name="Sandor L."/>
            <person name="Kuo A."/>
            <person name="Lipzen A."/>
            <person name="Hainaut M."/>
            <person name="Drula E."/>
            <person name="Tsang A."/>
            <person name="Magnuson J.K."/>
            <person name="Henrissat B."/>
            <person name="Wiebenga A."/>
            <person name="Simmons B.A."/>
            <person name="Makela M.R."/>
            <person name="De vries R.P."/>
            <person name="Grigoriev I.V."/>
            <person name="Mortensen U.H."/>
            <person name="Baker S.E."/>
            <person name="Andersen M.R."/>
        </authorList>
    </citation>
    <scope>NUCLEOTIDE SEQUENCE [LARGE SCALE GENOMIC DNA]</scope>
    <source>
        <strain evidence="2 3">ATCC 13496</strain>
    </source>
</reference>
<protein>
    <submittedName>
        <fullName evidence="2">Uncharacterized protein</fullName>
    </submittedName>
</protein>
<dbReference type="AlphaFoldDB" id="A0A370C5Y3"/>
<dbReference type="VEuPathDB" id="FungiDB:M747DRAFT_293685"/>
<name>A0A370C5Y3_ASPNG</name>
<proteinExistence type="predicted"/>
<evidence type="ECO:0000313" key="2">
    <source>
        <dbReference type="EMBL" id="RDH23245.1"/>
    </source>
</evidence>
<feature type="compositionally biased region" description="Basic and acidic residues" evidence="1">
    <location>
        <begin position="39"/>
        <end position="48"/>
    </location>
</feature>
<evidence type="ECO:0000313" key="3">
    <source>
        <dbReference type="Proteomes" id="UP000253845"/>
    </source>
</evidence>
<feature type="region of interest" description="Disordered" evidence="1">
    <location>
        <begin position="1"/>
        <end position="52"/>
    </location>
</feature>
<dbReference type="EMBL" id="KZ851905">
    <property type="protein sequence ID" value="RDH23245.1"/>
    <property type="molecule type" value="Genomic_DNA"/>
</dbReference>
<feature type="compositionally biased region" description="Polar residues" evidence="1">
    <location>
        <begin position="21"/>
        <end position="31"/>
    </location>
</feature>
<sequence>MMDGGAILEPRVNEGRPGPTENPSPGSSMRQLGTGDRPVGGREEERQALSELGPRLVSLLGAANCIRN</sequence>
<evidence type="ECO:0000256" key="1">
    <source>
        <dbReference type="SAM" id="MobiDB-lite"/>
    </source>
</evidence>
<gene>
    <name evidence="2" type="ORF">M747DRAFT_293685</name>
</gene>